<accession>A0A550CDL2</accession>
<gene>
    <name evidence="2" type="ORF">BD626DRAFT_496857</name>
</gene>
<evidence type="ECO:0000313" key="3">
    <source>
        <dbReference type="Proteomes" id="UP000320762"/>
    </source>
</evidence>
<sequence length="533" mass="59303">MARLIDWRREYSWRQDGGSRNWNGRRTGTRPDLGPPDKGPLFNFSALHLTLYTLFILNRPHKANTMSSTAKRVFEIKTATGLTFRLSTAVSGDIVIKATDDHPELRYRVDIDAHRVQSLDKDETPIVEEPQHEDSIVAHAIEPVKQAEHPADQALQLVEQPELSSEIASGQLSDVADESDCADDDSFLLAEQLEQTMAYGMSDDEEDEYNESEESDGLPVWSLYAKENVPPEEDEYEEGVESEEEVEHYLSTIMEEDEDEDEEEQSASNEEDEGKGDEVQAQADGPSDGSGLPWWALNLTTGNSSARYWRLSDFHSFSGLQPVEDAIAAAHELDAQEAQEPEPVVLHPVAEKENIEPSADPDALPHGATRVLTRRKFSDMDAEDEEEWSPEEGLLTSTPRASSSRDVERPKKRLRFSSPITAPDIAIPGDFDMPGTEGLNGFAADTSAIFDESIVFKEDDSDAEVEEQSFDAPSFALVQQGTPVRSPVRRPRAAFTIYRDEPSSSAVTITRENDNPLATLYVDEAVEKSLAED</sequence>
<feature type="compositionally biased region" description="Acidic residues" evidence="1">
    <location>
        <begin position="203"/>
        <end position="216"/>
    </location>
</feature>
<reference evidence="2 3" key="1">
    <citation type="journal article" date="2019" name="New Phytol.">
        <title>Comparative genomics reveals unique wood-decay strategies and fruiting body development in the Schizophyllaceae.</title>
        <authorList>
            <person name="Almasi E."/>
            <person name="Sahu N."/>
            <person name="Krizsan K."/>
            <person name="Balint B."/>
            <person name="Kovacs G.M."/>
            <person name="Kiss B."/>
            <person name="Cseklye J."/>
            <person name="Drula E."/>
            <person name="Henrissat B."/>
            <person name="Nagy I."/>
            <person name="Chovatia M."/>
            <person name="Adam C."/>
            <person name="LaButti K."/>
            <person name="Lipzen A."/>
            <person name="Riley R."/>
            <person name="Grigoriev I.V."/>
            <person name="Nagy L.G."/>
        </authorList>
    </citation>
    <scope>NUCLEOTIDE SEQUENCE [LARGE SCALE GENOMIC DNA]</scope>
    <source>
        <strain evidence="2 3">NL-1724</strain>
    </source>
</reference>
<feature type="compositionally biased region" description="Acidic residues" evidence="1">
    <location>
        <begin position="380"/>
        <end position="390"/>
    </location>
</feature>
<feature type="compositionally biased region" description="Acidic residues" evidence="1">
    <location>
        <begin position="254"/>
        <end position="275"/>
    </location>
</feature>
<feature type="region of interest" description="Disordered" evidence="1">
    <location>
        <begin position="230"/>
        <end position="296"/>
    </location>
</feature>
<dbReference type="EMBL" id="VDMD01000011">
    <property type="protein sequence ID" value="TRM62874.1"/>
    <property type="molecule type" value="Genomic_DNA"/>
</dbReference>
<protein>
    <submittedName>
        <fullName evidence="2">Uncharacterized protein</fullName>
    </submittedName>
</protein>
<name>A0A550CDL2_9AGAR</name>
<dbReference type="Proteomes" id="UP000320762">
    <property type="component" value="Unassembled WGS sequence"/>
</dbReference>
<evidence type="ECO:0000256" key="1">
    <source>
        <dbReference type="SAM" id="MobiDB-lite"/>
    </source>
</evidence>
<evidence type="ECO:0000313" key="2">
    <source>
        <dbReference type="EMBL" id="TRM62874.1"/>
    </source>
</evidence>
<organism evidence="2 3">
    <name type="scientific">Schizophyllum amplum</name>
    <dbReference type="NCBI Taxonomy" id="97359"/>
    <lineage>
        <taxon>Eukaryota</taxon>
        <taxon>Fungi</taxon>
        <taxon>Dikarya</taxon>
        <taxon>Basidiomycota</taxon>
        <taxon>Agaricomycotina</taxon>
        <taxon>Agaricomycetes</taxon>
        <taxon>Agaricomycetidae</taxon>
        <taxon>Agaricales</taxon>
        <taxon>Schizophyllaceae</taxon>
        <taxon>Schizophyllum</taxon>
    </lineage>
</organism>
<keyword evidence="3" id="KW-1185">Reference proteome</keyword>
<comment type="caution">
    <text evidence="2">The sequence shown here is derived from an EMBL/GenBank/DDBJ whole genome shotgun (WGS) entry which is preliminary data.</text>
</comment>
<feature type="region of interest" description="Disordered" evidence="1">
    <location>
        <begin position="354"/>
        <end position="432"/>
    </location>
</feature>
<feature type="region of interest" description="Disordered" evidence="1">
    <location>
        <begin position="203"/>
        <end position="222"/>
    </location>
</feature>
<proteinExistence type="predicted"/>
<feature type="compositionally biased region" description="Acidic residues" evidence="1">
    <location>
        <begin position="230"/>
        <end position="246"/>
    </location>
</feature>
<dbReference type="AlphaFoldDB" id="A0A550CDL2"/>